<evidence type="ECO:0000313" key="1">
    <source>
        <dbReference type="EMBL" id="GII35755.1"/>
    </source>
</evidence>
<accession>A0A8J3TZV1</accession>
<name>A0A8J3TZV1_9ACTN</name>
<keyword evidence="2" id="KW-1185">Reference proteome</keyword>
<evidence type="ECO:0008006" key="3">
    <source>
        <dbReference type="Google" id="ProtNLM"/>
    </source>
</evidence>
<dbReference type="RefSeq" id="WP_204071486.1">
    <property type="nucleotide sequence ID" value="NZ_BAABHI010000012.1"/>
</dbReference>
<dbReference type="Proteomes" id="UP000622547">
    <property type="component" value="Unassembled WGS sequence"/>
</dbReference>
<reference evidence="1 2" key="1">
    <citation type="submission" date="2021-01" db="EMBL/GenBank/DDBJ databases">
        <title>Whole genome shotgun sequence of Planotetraspora phitsanulokensis NBRC 104273.</title>
        <authorList>
            <person name="Komaki H."/>
            <person name="Tamura T."/>
        </authorList>
    </citation>
    <scope>NUCLEOTIDE SEQUENCE [LARGE SCALE GENOMIC DNA]</scope>
    <source>
        <strain evidence="1 2">NBRC 104273</strain>
    </source>
</reference>
<organism evidence="1 2">
    <name type="scientific">Planotetraspora phitsanulokensis</name>
    <dbReference type="NCBI Taxonomy" id="575192"/>
    <lineage>
        <taxon>Bacteria</taxon>
        <taxon>Bacillati</taxon>
        <taxon>Actinomycetota</taxon>
        <taxon>Actinomycetes</taxon>
        <taxon>Streptosporangiales</taxon>
        <taxon>Streptosporangiaceae</taxon>
        <taxon>Planotetraspora</taxon>
    </lineage>
</organism>
<sequence>MDRADYEDVAGVLRSLLIRLDDRLPGKGLNLIAEFIDANELGLALEQMADVLSEEELPLTAGERADMLALVDRMQMGDRVPRALSFCPDR</sequence>
<protein>
    <recommendedName>
        <fullName evidence="3">MafI family immunity protein</fullName>
    </recommendedName>
</protein>
<dbReference type="InterPro" id="IPR047880">
    <property type="entry name" value="MafI-like"/>
</dbReference>
<gene>
    <name evidence="1" type="ORF">Pph01_07580</name>
</gene>
<proteinExistence type="predicted"/>
<evidence type="ECO:0000313" key="2">
    <source>
        <dbReference type="Proteomes" id="UP000622547"/>
    </source>
</evidence>
<dbReference type="AlphaFoldDB" id="A0A8J3TZV1"/>
<comment type="caution">
    <text evidence="1">The sequence shown here is derived from an EMBL/GenBank/DDBJ whole genome shotgun (WGS) entry which is preliminary data.</text>
</comment>
<dbReference type="EMBL" id="BOOP01000003">
    <property type="protein sequence ID" value="GII35755.1"/>
    <property type="molecule type" value="Genomic_DNA"/>
</dbReference>
<dbReference type="NCBIfam" id="NF033691">
    <property type="entry name" value="immunity_MafI"/>
    <property type="match status" value="1"/>
</dbReference>